<gene>
    <name evidence="2" type="ORF">GCM10022226_71090</name>
</gene>
<proteinExistence type="predicted"/>
<comment type="caution">
    <text evidence="2">The sequence shown here is derived from an EMBL/GenBank/DDBJ whole genome shotgun (WGS) entry which is preliminary data.</text>
</comment>
<keyword evidence="1" id="KW-0732">Signal</keyword>
<feature type="signal peptide" evidence="1">
    <location>
        <begin position="1"/>
        <end position="29"/>
    </location>
</feature>
<sequence length="309" mass="32300">MKLSRLIGLGLAAAGVCAGAMVLSGSVGASPPVPSTCPHRWGGDDIGGWVPAAAAGIDGVEESLVPGSPVKALICAYPGDNVHPGGERLAGSRSLTDQTAAMARDLAYLPVTTADTERPCTTAAGPMTNYLIRFAYPDGRALWLGTAEEVNHCVRTTNGTVGTASYAGPAVTTAYKDGVWRSAPPDDPCRGSGDRRGQDELMVPGRPGRLTVCRDATYVRPPYRKRHGRDIARALAETLNSLDTVPSRNMCQGTGGAHERGIRLIFDYPEGPAAAVSISLSCVPAIDNGLLQADLDARLRDEILRLAPS</sequence>
<accession>A0ABP7J9T5</accession>
<dbReference type="EMBL" id="BAAAZR010000041">
    <property type="protein sequence ID" value="GAA3838594.1"/>
    <property type="molecule type" value="Genomic_DNA"/>
</dbReference>
<evidence type="ECO:0000256" key="1">
    <source>
        <dbReference type="SAM" id="SignalP"/>
    </source>
</evidence>
<reference evidence="3" key="1">
    <citation type="journal article" date="2019" name="Int. J. Syst. Evol. Microbiol.">
        <title>The Global Catalogue of Microorganisms (GCM) 10K type strain sequencing project: providing services to taxonomists for standard genome sequencing and annotation.</title>
        <authorList>
            <consortium name="The Broad Institute Genomics Platform"/>
            <consortium name="The Broad Institute Genome Sequencing Center for Infectious Disease"/>
            <person name="Wu L."/>
            <person name="Ma J."/>
        </authorList>
    </citation>
    <scope>NUCLEOTIDE SEQUENCE [LARGE SCALE GENOMIC DNA]</scope>
    <source>
        <strain evidence="3">JCM 16908</strain>
    </source>
</reference>
<protein>
    <recommendedName>
        <fullName evidence="4">DUF3558 domain-containing protein</fullName>
    </recommendedName>
</protein>
<evidence type="ECO:0000313" key="3">
    <source>
        <dbReference type="Proteomes" id="UP001500888"/>
    </source>
</evidence>
<name>A0ABP7J9T5_9ACTN</name>
<evidence type="ECO:0000313" key="2">
    <source>
        <dbReference type="EMBL" id="GAA3838594.1"/>
    </source>
</evidence>
<feature type="chain" id="PRO_5045156579" description="DUF3558 domain-containing protein" evidence="1">
    <location>
        <begin position="30"/>
        <end position="309"/>
    </location>
</feature>
<organism evidence="2 3">
    <name type="scientific">Sphaerisporangium flaviroseum</name>
    <dbReference type="NCBI Taxonomy" id="509199"/>
    <lineage>
        <taxon>Bacteria</taxon>
        <taxon>Bacillati</taxon>
        <taxon>Actinomycetota</taxon>
        <taxon>Actinomycetes</taxon>
        <taxon>Streptosporangiales</taxon>
        <taxon>Streptosporangiaceae</taxon>
        <taxon>Sphaerisporangium</taxon>
    </lineage>
</organism>
<dbReference type="Proteomes" id="UP001500888">
    <property type="component" value="Unassembled WGS sequence"/>
</dbReference>
<keyword evidence="3" id="KW-1185">Reference proteome</keyword>
<evidence type="ECO:0008006" key="4">
    <source>
        <dbReference type="Google" id="ProtNLM"/>
    </source>
</evidence>